<reference evidence="2 3" key="1">
    <citation type="submission" date="2021-06" db="EMBL/GenBank/DDBJ databases">
        <authorList>
            <person name="Palmer J.M."/>
        </authorList>
    </citation>
    <scope>NUCLEOTIDE SEQUENCE [LARGE SCALE GENOMIC DNA]</scope>
    <source>
        <strain evidence="2 3">GA_2019</strain>
        <tissue evidence="2">Muscle</tissue>
    </source>
</reference>
<gene>
    <name evidence="2" type="ORF">GOODEAATRI_021149</name>
</gene>
<comment type="caution">
    <text evidence="2">The sequence shown here is derived from an EMBL/GenBank/DDBJ whole genome shotgun (WGS) entry which is preliminary data.</text>
</comment>
<organism evidence="2 3">
    <name type="scientific">Goodea atripinnis</name>
    <dbReference type="NCBI Taxonomy" id="208336"/>
    <lineage>
        <taxon>Eukaryota</taxon>
        <taxon>Metazoa</taxon>
        <taxon>Chordata</taxon>
        <taxon>Craniata</taxon>
        <taxon>Vertebrata</taxon>
        <taxon>Euteleostomi</taxon>
        <taxon>Actinopterygii</taxon>
        <taxon>Neopterygii</taxon>
        <taxon>Teleostei</taxon>
        <taxon>Neoteleostei</taxon>
        <taxon>Acanthomorphata</taxon>
        <taxon>Ovalentaria</taxon>
        <taxon>Atherinomorphae</taxon>
        <taxon>Cyprinodontiformes</taxon>
        <taxon>Goodeidae</taxon>
        <taxon>Goodea</taxon>
    </lineage>
</organism>
<protein>
    <submittedName>
        <fullName evidence="2">Uncharacterized protein</fullName>
    </submittedName>
</protein>
<feature type="compositionally biased region" description="Basic and acidic residues" evidence="1">
    <location>
        <begin position="36"/>
        <end position="60"/>
    </location>
</feature>
<evidence type="ECO:0000313" key="3">
    <source>
        <dbReference type="Proteomes" id="UP001476798"/>
    </source>
</evidence>
<proteinExistence type="predicted"/>
<dbReference type="EMBL" id="JAHRIO010022025">
    <property type="protein sequence ID" value="MEQ2165817.1"/>
    <property type="molecule type" value="Genomic_DNA"/>
</dbReference>
<feature type="compositionally biased region" description="Basic residues" evidence="1">
    <location>
        <begin position="23"/>
        <end position="32"/>
    </location>
</feature>
<name>A0ABV0N379_9TELE</name>
<evidence type="ECO:0000256" key="1">
    <source>
        <dbReference type="SAM" id="MobiDB-lite"/>
    </source>
</evidence>
<keyword evidence="3" id="KW-1185">Reference proteome</keyword>
<feature type="region of interest" description="Disordered" evidence="1">
    <location>
        <begin position="1"/>
        <end position="71"/>
    </location>
</feature>
<accession>A0ABV0N379</accession>
<sequence length="100" mass="11390">MPEAHSLGCRPQTEEVVQPKEGHRPRRGRHISSRVEGGRGRGRRDSLLSRTERLGPEAHHPSYGRSPRRRLPMKEGTCLLDRAHAKSIEGALRGRGWDRR</sequence>
<dbReference type="Proteomes" id="UP001476798">
    <property type="component" value="Unassembled WGS sequence"/>
</dbReference>
<evidence type="ECO:0000313" key="2">
    <source>
        <dbReference type="EMBL" id="MEQ2165817.1"/>
    </source>
</evidence>